<dbReference type="PANTHER" id="PTHR40265:SF1">
    <property type="entry name" value="GLYOXALASE-LIKE DOMAIN-CONTAINING PROTEIN"/>
    <property type="match status" value="1"/>
</dbReference>
<gene>
    <name evidence="3" type="ORF">GCM10023196_055150</name>
</gene>
<evidence type="ECO:0000259" key="2">
    <source>
        <dbReference type="Pfam" id="PF13468"/>
    </source>
</evidence>
<dbReference type="Proteomes" id="UP001501442">
    <property type="component" value="Unassembled WGS sequence"/>
</dbReference>
<proteinExistence type="predicted"/>
<evidence type="ECO:0000256" key="1">
    <source>
        <dbReference type="SAM" id="MobiDB-lite"/>
    </source>
</evidence>
<comment type="caution">
    <text evidence="3">The sequence shown here is derived from an EMBL/GenBank/DDBJ whole genome shotgun (WGS) entry which is preliminary data.</text>
</comment>
<dbReference type="Gene3D" id="3.10.180.10">
    <property type="entry name" value="2,3-Dihydroxybiphenyl 1,2-Dioxygenase, domain 1"/>
    <property type="match status" value="1"/>
</dbReference>
<name>A0ABP8UEY3_9ACTN</name>
<accession>A0ABP8UEY3</accession>
<dbReference type="PANTHER" id="PTHR40265">
    <property type="entry name" value="BLL2707 PROTEIN"/>
    <property type="match status" value="1"/>
</dbReference>
<sequence>MAVLDHLVYAAPDLTVAVEQVAERVGIRPVEGGPHVGLGTRNFLLGLGGRSYLEIVGPDPDQPEPAGPRLFGVDDLAAPALVGWAVATDDIDMAVARAREAGVDLDDAYGMSRRRPDGTLLSWRLTPPLPGVRPFLIDWGDTAHPADALPVVPLRSFEITHPHPDALRAELAALGVTPEVQKGERAGLTGRLDGLTLEPPAHFGPQNM</sequence>
<dbReference type="InterPro" id="IPR029068">
    <property type="entry name" value="Glyas_Bleomycin-R_OHBP_Dase"/>
</dbReference>
<keyword evidence="4" id="KW-1185">Reference proteome</keyword>
<dbReference type="SUPFAM" id="SSF54593">
    <property type="entry name" value="Glyoxalase/Bleomycin resistance protein/Dihydroxybiphenyl dioxygenase"/>
    <property type="match status" value="1"/>
</dbReference>
<feature type="region of interest" description="Disordered" evidence="1">
    <location>
        <begin position="186"/>
        <end position="208"/>
    </location>
</feature>
<reference evidence="4" key="1">
    <citation type="journal article" date="2019" name="Int. J. Syst. Evol. Microbiol.">
        <title>The Global Catalogue of Microorganisms (GCM) 10K type strain sequencing project: providing services to taxonomists for standard genome sequencing and annotation.</title>
        <authorList>
            <consortium name="The Broad Institute Genomics Platform"/>
            <consortium name="The Broad Institute Genome Sequencing Center for Infectious Disease"/>
            <person name="Wu L."/>
            <person name="Ma J."/>
        </authorList>
    </citation>
    <scope>NUCLEOTIDE SEQUENCE [LARGE SCALE GENOMIC DNA]</scope>
    <source>
        <strain evidence="4">JCM 17939</strain>
    </source>
</reference>
<evidence type="ECO:0000313" key="4">
    <source>
        <dbReference type="Proteomes" id="UP001501442"/>
    </source>
</evidence>
<dbReference type="InterPro" id="IPR025870">
    <property type="entry name" value="Glyoxalase-like_dom"/>
</dbReference>
<organism evidence="3 4">
    <name type="scientific">Actinoallomurus vinaceus</name>
    <dbReference type="NCBI Taxonomy" id="1080074"/>
    <lineage>
        <taxon>Bacteria</taxon>
        <taxon>Bacillati</taxon>
        <taxon>Actinomycetota</taxon>
        <taxon>Actinomycetes</taxon>
        <taxon>Streptosporangiales</taxon>
        <taxon>Thermomonosporaceae</taxon>
        <taxon>Actinoallomurus</taxon>
    </lineage>
</organism>
<feature type="domain" description="Glyoxalase-like" evidence="2">
    <location>
        <begin position="4"/>
        <end position="174"/>
    </location>
</feature>
<protein>
    <submittedName>
        <fullName evidence="3">VOC family protein</fullName>
    </submittedName>
</protein>
<dbReference type="RefSeq" id="WP_345433969.1">
    <property type="nucleotide sequence ID" value="NZ_BAABHK010000008.1"/>
</dbReference>
<dbReference type="EMBL" id="BAABHK010000008">
    <property type="protein sequence ID" value="GAA4630312.1"/>
    <property type="molecule type" value="Genomic_DNA"/>
</dbReference>
<dbReference type="Pfam" id="PF13468">
    <property type="entry name" value="Glyoxalase_3"/>
    <property type="match status" value="1"/>
</dbReference>
<evidence type="ECO:0000313" key="3">
    <source>
        <dbReference type="EMBL" id="GAA4630312.1"/>
    </source>
</evidence>